<dbReference type="PROSITE" id="PS51296">
    <property type="entry name" value="RIESKE"/>
    <property type="match status" value="1"/>
</dbReference>
<dbReference type="Pfam" id="PF13483">
    <property type="entry name" value="Lactamase_B_3"/>
    <property type="match status" value="1"/>
</dbReference>
<evidence type="ECO:0000256" key="4">
    <source>
        <dbReference type="ARBA" id="ARBA00023014"/>
    </source>
</evidence>
<dbReference type="Proteomes" id="UP000549113">
    <property type="component" value="Unassembled WGS sequence"/>
</dbReference>
<dbReference type="EMBL" id="JACIFH010000001">
    <property type="protein sequence ID" value="MBB4139183.1"/>
    <property type="molecule type" value="Genomic_DNA"/>
</dbReference>
<accession>A0AA40SMX1</accession>
<name>A0AA40SMX1_9MICO</name>
<keyword evidence="4" id="KW-0411">Iron-sulfur</keyword>
<dbReference type="InterPro" id="IPR036922">
    <property type="entry name" value="Rieske_2Fe-2S_sf"/>
</dbReference>
<evidence type="ECO:0000313" key="6">
    <source>
        <dbReference type="EMBL" id="MBB4139183.1"/>
    </source>
</evidence>
<dbReference type="AlphaFoldDB" id="A0AA40SMX1"/>
<dbReference type="GO" id="GO:0046872">
    <property type="term" value="F:metal ion binding"/>
    <property type="evidence" value="ECO:0007669"/>
    <property type="project" value="UniProtKB-KW"/>
</dbReference>
<evidence type="ECO:0000256" key="3">
    <source>
        <dbReference type="ARBA" id="ARBA00023004"/>
    </source>
</evidence>
<dbReference type="Gene3D" id="3.60.15.10">
    <property type="entry name" value="Ribonuclease Z/Hydroxyacylglutathione hydrolase-like"/>
    <property type="match status" value="1"/>
</dbReference>
<evidence type="ECO:0000256" key="2">
    <source>
        <dbReference type="ARBA" id="ARBA00022723"/>
    </source>
</evidence>
<dbReference type="GO" id="GO:0051537">
    <property type="term" value="F:2 iron, 2 sulfur cluster binding"/>
    <property type="evidence" value="ECO:0007669"/>
    <property type="project" value="UniProtKB-KW"/>
</dbReference>
<keyword evidence="2" id="KW-0479">Metal-binding</keyword>
<keyword evidence="1" id="KW-0001">2Fe-2S</keyword>
<reference evidence="6 7" key="1">
    <citation type="submission" date="2020-08" db="EMBL/GenBank/DDBJ databases">
        <title>Sequencing the genomes of 1000 actinobacteria strains.</title>
        <authorList>
            <person name="Klenk H.-P."/>
        </authorList>
    </citation>
    <scope>NUCLEOTIDE SEQUENCE [LARGE SCALE GENOMIC DNA]</scope>
    <source>
        <strain evidence="6 7">DSM 19600</strain>
    </source>
</reference>
<dbReference type="InterPro" id="IPR057330">
    <property type="entry name" value="SCP2_Rv3818"/>
</dbReference>
<dbReference type="GO" id="GO:0016705">
    <property type="term" value="F:oxidoreductase activity, acting on paired donors, with incorporation or reduction of molecular oxygen"/>
    <property type="evidence" value="ECO:0007669"/>
    <property type="project" value="UniProtKB-ARBA"/>
</dbReference>
<gene>
    <name evidence="6" type="ORF">BKA10_000977</name>
</gene>
<evidence type="ECO:0000313" key="7">
    <source>
        <dbReference type="Proteomes" id="UP000549113"/>
    </source>
</evidence>
<protein>
    <submittedName>
        <fullName evidence="6">UDP-MurNAc hydroxylase</fullName>
    </submittedName>
</protein>
<dbReference type="SUPFAM" id="SSF50022">
    <property type="entry name" value="ISP domain"/>
    <property type="match status" value="1"/>
</dbReference>
<dbReference type="SUPFAM" id="SSF56281">
    <property type="entry name" value="Metallo-hydrolase/oxidoreductase"/>
    <property type="match status" value="1"/>
</dbReference>
<dbReference type="PANTHER" id="PTHR43546">
    <property type="entry name" value="UPF0173 METAL-DEPENDENT HYDROLASE MJ1163-RELATED"/>
    <property type="match status" value="1"/>
</dbReference>
<dbReference type="Pfam" id="PF00355">
    <property type="entry name" value="Rieske"/>
    <property type="match status" value="1"/>
</dbReference>
<organism evidence="6 7">
    <name type="scientific">Microbacterium invictum</name>
    <dbReference type="NCBI Taxonomy" id="515415"/>
    <lineage>
        <taxon>Bacteria</taxon>
        <taxon>Bacillati</taxon>
        <taxon>Actinomycetota</taxon>
        <taxon>Actinomycetes</taxon>
        <taxon>Micrococcales</taxon>
        <taxon>Microbacteriaceae</taxon>
        <taxon>Microbacterium</taxon>
    </lineage>
</organism>
<sequence length="526" mass="59649">MRITGLGHAGMFIETAGGSILCDPVIGPTFFGSWFPFPDNRGLDWERFGNADFLYVSHRHRDHFDPALMHRFVPKDIKVLLPDYPTDDLERDLRGLGYENIIYTQAGVPLSFGDLTVMVTPLRAPSDGPIGDSSLSVDDGTASILNQNDSHPLDLEKLLSFSQPDAYFTQVSGAIWWPMVYDLPQDAKQNFAQLKRGAQNKRAMYYIEKVDAEHVFPMAGPPMFLREELFKYNGFGQDGDAIFTDQRQFLAHMKDLRPEQKGYEFVPGTVVELTGGEISVTQTLYTEAEIDHIFDEKWEYLAEQQGSRQDEVRAEEASRAPVLPPAEMLAELKAWWEPLLRRGRIFRNGVGGPVRMTIGELDLCIDFPKAKVREYAGEETAYWFTIPADLVSTNIRDHEIDWSNSIFLSMQFTAGRIGKFNEFIYTFFKCLSRDRIEYVENWYAEQSDVSEDIDLNDWTVQRRCPHLRADLSKTGKIENGVLTCSLHDWKWDLASGRCLTTQGHPIRASRSADDGITEAASVPAAV</sequence>
<dbReference type="InterPro" id="IPR050114">
    <property type="entry name" value="UPF0173_UPF0282_UlaG_hydrolase"/>
</dbReference>
<evidence type="ECO:0000259" key="5">
    <source>
        <dbReference type="PROSITE" id="PS51296"/>
    </source>
</evidence>
<comment type="caution">
    <text evidence="6">The sequence shown here is derived from an EMBL/GenBank/DDBJ whole genome shotgun (WGS) entry which is preliminary data.</text>
</comment>
<dbReference type="GO" id="GO:0004497">
    <property type="term" value="F:monooxygenase activity"/>
    <property type="evidence" value="ECO:0007669"/>
    <property type="project" value="UniProtKB-ARBA"/>
</dbReference>
<keyword evidence="7" id="KW-1185">Reference proteome</keyword>
<proteinExistence type="predicted"/>
<feature type="domain" description="Rieske" evidence="5">
    <location>
        <begin position="460"/>
        <end position="520"/>
    </location>
</feature>
<dbReference type="InterPro" id="IPR017941">
    <property type="entry name" value="Rieske_2Fe-2S"/>
</dbReference>
<dbReference type="Pfam" id="PF25451">
    <property type="entry name" value="SCP2_Rv3818"/>
    <property type="match status" value="1"/>
</dbReference>
<keyword evidence="3" id="KW-0408">Iron</keyword>
<dbReference type="InterPro" id="IPR036866">
    <property type="entry name" value="RibonucZ/Hydroxyglut_hydro"/>
</dbReference>
<dbReference type="RefSeq" id="WP_183498872.1">
    <property type="nucleotide sequence ID" value="NZ_BAABCO010000001.1"/>
</dbReference>
<dbReference type="PANTHER" id="PTHR43546:SF4">
    <property type="entry name" value="UPF0282 PROTEIN MJ1629"/>
    <property type="match status" value="1"/>
</dbReference>
<evidence type="ECO:0000256" key="1">
    <source>
        <dbReference type="ARBA" id="ARBA00022714"/>
    </source>
</evidence>
<dbReference type="Gene3D" id="2.102.10.10">
    <property type="entry name" value="Rieske [2Fe-2S] iron-sulphur domain"/>
    <property type="match status" value="1"/>
</dbReference>